<dbReference type="RefSeq" id="WP_186640250.1">
    <property type="nucleotide sequence ID" value="NZ_JACOAF010000041.1"/>
</dbReference>
<dbReference type="Proteomes" id="UP000659698">
    <property type="component" value="Unassembled WGS sequence"/>
</dbReference>
<proteinExistence type="predicted"/>
<comment type="caution">
    <text evidence="1">The sequence shown here is derived from an EMBL/GenBank/DDBJ whole genome shotgun (WGS) entry which is preliminary data.</text>
</comment>
<name>A0ABR6VW78_9BACT</name>
<protein>
    <recommendedName>
        <fullName evidence="3">YopX protein domain-containing protein</fullName>
    </recommendedName>
</protein>
<dbReference type="EMBL" id="JACOAF010000041">
    <property type="protein sequence ID" value="MBC3541408.1"/>
    <property type="molecule type" value="Genomic_DNA"/>
</dbReference>
<evidence type="ECO:0000313" key="1">
    <source>
        <dbReference type="EMBL" id="MBC3541408.1"/>
    </source>
</evidence>
<accession>A0ABR6VW78</accession>
<gene>
    <name evidence="1" type="ORF">H7U12_17065</name>
</gene>
<evidence type="ECO:0008006" key="3">
    <source>
        <dbReference type="Google" id="ProtNLM"/>
    </source>
</evidence>
<organism evidence="1 2">
    <name type="scientific">Rufibacter sediminis</name>
    <dbReference type="NCBI Taxonomy" id="2762756"/>
    <lineage>
        <taxon>Bacteria</taxon>
        <taxon>Pseudomonadati</taxon>
        <taxon>Bacteroidota</taxon>
        <taxon>Cytophagia</taxon>
        <taxon>Cytophagales</taxon>
        <taxon>Hymenobacteraceae</taxon>
        <taxon>Rufibacter</taxon>
    </lineage>
</organism>
<reference evidence="1 2" key="1">
    <citation type="journal article" date="2019" name="Int. J. Syst. Evol. Microbiol.">
        <title>Rufibacter sediminis sp. nov., isolated from freshwater lake sediment.</title>
        <authorList>
            <person name="Qu J.H."/>
            <person name="Zhang L.J."/>
            <person name="Fu Y.H."/>
            <person name="Li H.F."/>
        </authorList>
    </citation>
    <scope>NUCLEOTIDE SEQUENCE [LARGE SCALE GENOMIC DNA]</scope>
    <source>
        <strain evidence="1 2">H-1</strain>
    </source>
</reference>
<keyword evidence="2" id="KW-1185">Reference proteome</keyword>
<sequence>MNLIQPQLRVFGLDNRFPVDNEPYYFTICTIDGLTPGKSQAIFFHRDDFSRVSYETHNNLDEDFLKEYYDAGGCIEYEASGFEFKDFVIVENIDGVDLYVGDEYALFRNLGSEPIKRGEYREPPRGRDMDTGWGG</sequence>
<evidence type="ECO:0000313" key="2">
    <source>
        <dbReference type="Proteomes" id="UP000659698"/>
    </source>
</evidence>